<dbReference type="EMBL" id="JANHOG010000302">
    <property type="protein sequence ID" value="KAJ3555751.1"/>
    <property type="molecule type" value="Genomic_DNA"/>
</dbReference>
<gene>
    <name evidence="1" type="ORF">NM688_g2402</name>
</gene>
<sequence>MDDVQGACISKRLSIIELDHAAVSPASLLSTVERINFTIILKSSTAAKPVIFGQTLQTKMGKRDRNKHLAALRKPPSRACSLASPYLSSHRHRWPCSGTVRVPPQLRCARIPVTQSSGSWPCLHPTPADAAQVGSFLLVDVRFVILVAITIIPPTVVETVVTQRQGHLRANIFTVRRVHTETASFELEPEFSMTANSAVRCE</sequence>
<comment type="caution">
    <text evidence="1">The sequence shown here is derived from an EMBL/GenBank/DDBJ whole genome shotgun (WGS) entry which is preliminary data.</text>
</comment>
<evidence type="ECO:0000313" key="1">
    <source>
        <dbReference type="EMBL" id="KAJ3555751.1"/>
    </source>
</evidence>
<organism evidence="1 2">
    <name type="scientific">Phlebia brevispora</name>
    <dbReference type="NCBI Taxonomy" id="194682"/>
    <lineage>
        <taxon>Eukaryota</taxon>
        <taxon>Fungi</taxon>
        <taxon>Dikarya</taxon>
        <taxon>Basidiomycota</taxon>
        <taxon>Agaricomycotina</taxon>
        <taxon>Agaricomycetes</taxon>
        <taxon>Polyporales</taxon>
        <taxon>Meruliaceae</taxon>
        <taxon>Phlebia</taxon>
    </lineage>
</organism>
<keyword evidence="2" id="KW-1185">Reference proteome</keyword>
<accession>A0ACC1T8H5</accession>
<proteinExistence type="predicted"/>
<evidence type="ECO:0000313" key="2">
    <source>
        <dbReference type="Proteomes" id="UP001148662"/>
    </source>
</evidence>
<protein>
    <submittedName>
        <fullName evidence="1">Uncharacterized protein</fullName>
    </submittedName>
</protein>
<reference evidence="1" key="1">
    <citation type="submission" date="2022-07" db="EMBL/GenBank/DDBJ databases">
        <title>Genome Sequence of Phlebia brevispora.</title>
        <authorList>
            <person name="Buettner E."/>
        </authorList>
    </citation>
    <scope>NUCLEOTIDE SEQUENCE</scope>
    <source>
        <strain evidence="1">MPL23</strain>
    </source>
</reference>
<name>A0ACC1T8H5_9APHY</name>
<dbReference type="Proteomes" id="UP001148662">
    <property type="component" value="Unassembled WGS sequence"/>
</dbReference>